<dbReference type="EC" id="2.1.1.-" evidence="18"/>
<comment type="catalytic activity">
    <reaction evidence="14 18">
        <text>Typically cleaves a -Gly-|-Phe- bond to release an N-terminal, basic peptide of 5-8 residues from type IV prepilin, and then N-methylates the new N-terminal amino group, the methyl donor being S-adenosyl-L-methionine.</text>
        <dbReference type="EC" id="3.4.23.43"/>
    </reaction>
</comment>
<dbReference type="GO" id="GO:0008168">
    <property type="term" value="F:methyltransferase activity"/>
    <property type="evidence" value="ECO:0007669"/>
    <property type="project" value="UniProtKB-KW"/>
</dbReference>
<dbReference type="InterPro" id="IPR014032">
    <property type="entry name" value="Peptidase_A24A_bac"/>
</dbReference>
<feature type="transmembrane region" description="Helical" evidence="19">
    <location>
        <begin position="133"/>
        <end position="150"/>
    </location>
</feature>
<keyword evidence="11 19" id="KW-1133">Transmembrane helix</keyword>
<name>A0A1G8KGZ1_9GAMM</name>
<dbReference type="Proteomes" id="UP000199527">
    <property type="component" value="Unassembled WGS sequence"/>
</dbReference>
<dbReference type="Pfam" id="PF01478">
    <property type="entry name" value="Peptidase_A24"/>
    <property type="match status" value="1"/>
</dbReference>
<keyword evidence="9 18" id="KW-0812">Transmembrane</keyword>
<dbReference type="GO" id="GO:0005886">
    <property type="term" value="C:plasma membrane"/>
    <property type="evidence" value="ECO:0007669"/>
    <property type="project" value="UniProtKB-SubCell"/>
</dbReference>
<gene>
    <name evidence="22" type="ORF">SAMN04488540_101371</name>
</gene>
<feature type="transmembrane region" description="Helical" evidence="19">
    <location>
        <begin position="12"/>
        <end position="34"/>
    </location>
</feature>
<evidence type="ECO:0000256" key="17">
    <source>
        <dbReference type="RuleBase" id="RU003793"/>
    </source>
</evidence>
<evidence type="ECO:0000256" key="19">
    <source>
        <dbReference type="SAM" id="Phobius"/>
    </source>
</evidence>
<evidence type="ECO:0000313" key="22">
    <source>
        <dbReference type="EMBL" id="SDI42684.1"/>
    </source>
</evidence>
<dbReference type="FunFam" id="1.20.120.1220:FF:000001">
    <property type="entry name" value="Type 4 prepilin-like proteins leader peptide-processing enzyme"/>
    <property type="match status" value="1"/>
</dbReference>
<evidence type="ECO:0000256" key="4">
    <source>
        <dbReference type="ARBA" id="ARBA00022519"/>
    </source>
</evidence>
<keyword evidence="12 19" id="KW-0472">Membrane</keyword>
<feature type="transmembrane region" description="Helical" evidence="19">
    <location>
        <begin position="219"/>
        <end position="247"/>
    </location>
</feature>
<keyword evidence="3" id="KW-1003">Cell membrane</keyword>
<dbReference type="EC" id="3.4.23.43" evidence="15 18"/>
<keyword evidence="4" id="KW-0997">Cell inner membrane</keyword>
<dbReference type="GO" id="GO:0006465">
    <property type="term" value="P:signal peptide processing"/>
    <property type="evidence" value="ECO:0007669"/>
    <property type="project" value="TreeGrafter"/>
</dbReference>
<reference evidence="23" key="1">
    <citation type="submission" date="2016-10" db="EMBL/GenBank/DDBJ databases">
        <authorList>
            <person name="Varghese N."/>
            <person name="Submissions S."/>
        </authorList>
    </citation>
    <scope>NUCLEOTIDE SEQUENCE [LARGE SCALE GENOMIC DNA]</scope>
    <source>
        <strain evidence="23">DSM 23317</strain>
    </source>
</reference>
<keyword evidence="10 18" id="KW-0378">Hydrolase</keyword>
<dbReference type="EMBL" id="FNEM01000001">
    <property type="protein sequence ID" value="SDI42684.1"/>
    <property type="molecule type" value="Genomic_DNA"/>
</dbReference>
<dbReference type="AlphaFoldDB" id="A0A1G8KGZ1"/>
<evidence type="ECO:0000256" key="18">
    <source>
        <dbReference type="RuleBase" id="RU003794"/>
    </source>
</evidence>
<evidence type="ECO:0000256" key="1">
    <source>
        <dbReference type="ARBA" id="ARBA00004429"/>
    </source>
</evidence>
<organism evidence="22 23">
    <name type="scientific">Ferrimonas sediminum</name>
    <dbReference type="NCBI Taxonomy" id="718193"/>
    <lineage>
        <taxon>Bacteria</taxon>
        <taxon>Pseudomonadati</taxon>
        <taxon>Pseudomonadota</taxon>
        <taxon>Gammaproteobacteria</taxon>
        <taxon>Alteromonadales</taxon>
        <taxon>Ferrimonadaceae</taxon>
        <taxon>Ferrimonas</taxon>
    </lineage>
</organism>
<accession>A0A1G8KGZ1</accession>
<dbReference type="PRINTS" id="PR00864">
    <property type="entry name" value="PREPILNPTASE"/>
</dbReference>
<evidence type="ECO:0000256" key="2">
    <source>
        <dbReference type="ARBA" id="ARBA00005801"/>
    </source>
</evidence>
<evidence type="ECO:0000256" key="7">
    <source>
        <dbReference type="ARBA" id="ARBA00022679"/>
    </source>
</evidence>
<evidence type="ECO:0000313" key="23">
    <source>
        <dbReference type="Proteomes" id="UP000199527"/>
    </source>
</evidence>
<proteinExistence type="inferred from homology"/>
<protein>
    <recommendedName>
        <fullName evidence="16 18">Prepilin leader peptidase/N-methyltransferase</fullName>
        <ecNumber evidence="18">2.1.1.-</ecNumber>
        <ecNumber evidence="15 18">3.4.23.43</ecNumber>
    </recommendedName>
</protein>
<evidence type="ECO:0000256" key="13">
    <source>
        <dbReference type="ARBA" id="ARBA00023268"/>
    </source>
</evidence>
<dbReference type="OrthoDB" id="9789291at2"/>
<evidence type="ECO:0000256" key="8">
    <source>
        <dbReference type="ARBA" id="ARBA00022691"/>
    </source>
</evidence>
<keyword evidence="13 18" id="KW-0511">Multifunctional enzyme</keyword>
<keyword evidence="8" id="KW-0949">S-adenosyl-L-methionine</keyword>
<feature type="transmembrane region" description="Helical" evidence="19">
    <location>
        <begin position="267"/>
        <end position="287"/>
    </location>
</feature>
<dbReference type="Gene3D" id="1.20.120.1220">
    <property type="match status" value="1"/>
</dbReference>
<evidence type="ECO:0000256" key="14">
    <source>
        <dbReference type="ARBA" id="ARBA00050401"/>
    </source>
</evidence>
<evidence type="ECO:0000256" key="15">
    <source>
        <dbReference type="ARBA" id="ARBA00067082"/>
    </source>
</evidence>
<evidence type="ECO:0000256" key="10">
    <source>
        <dbReference type="ARBA" id="ARBA00022801"/>
    </source>
</evidence>
<keyword evidence="6 18" id="KW-0645">Protease</keyword>
<comment type="function">
    <text evidence="18">Plays an essential role in type IV pili and type II pseudopili formation by proteolytically removing the leader sequence from substrate proteins and subsequently monomethylating the alpha-amino group of the newly exposed N-terminal phenylalanine.</text>
</comment>
<comment type="similarity">
    <text evidence="2 17">Belongs to the peptidase A24 family.</text>
</comment>
<dbReference type="PANTHER" id="PTHR30487">
    <property type="entry name" value="TYPE 4 PREPILIN-LIKE PROTEINS LEADER PEPTIDE-PROCESSING ENZYME"/>
    <property type="match status" value="1"/>
</dbReference>
<keyword evidence="23" id="KW-1185">Reference proteome</keyword>
<dbReference type="PANTHER" id="PTHR30487:SF0">
    <property type="entry name" value="PREPILIN LEADER PEPTIDASE_N-METHYLTRANSFERASE-RELATED"/>
    <property type="match status" value="1"/>
</dbReference>
<evidence type="ECO:0000259" key="20">
    <source>
        <dbReference type="Pfam" id="PF01478"/>
    </source>
</evidence>
<evidence type="ECO:0000256" key="11">
    <source>
        <dbReference type="ARBA" id="ARBA00022989"/>
    </source>
</evidence>
<dbReference type="Pfam" id="PF06750">
    <property type="entry name" value="A24_N_bact"/>
    <property type="match status" value="1"/>
</dbReference>
<evidence type="ECO:0000256" key="6">
    <source>
        <dbReference type="ARBA" id="ARBA00022670"/>
    </source>
</evidence>
<evidence type="ECO:0000256" key="16">
    <source>
        <dbReference type="ARBA" id="ARBA00071870"/>
    </source>
</evidence>
<feature type="transmembrane region" description="Helical" evidence="19">
    <location>
        <begin position="185"/>
        <end position="207"/>
    </location>
</feature>
<evidence type="ECO:0000256" key="12">
    <source>
        <dbReference type="ARBA" id="ARBA00023136"/>
    </source>
</evidence>
<evidence type="ECO:0000256" key="9">
    <source>
        <dbReference type="ARBA" id="ARBA00022692"/>
    </source>
</evidence>
<evidence type="ECO:0000259" key="21">
    <source>
        <dbReference type="Pfam" id="PF06750"/>
    </source>
</evidence>
<dbReference type="RefSeq" id="WP_090361037.1">
    <property type="nucleotide sequence ID" value="NZ_FNEM01000001.1"/>
</dbReference>
<evidence type="ECO:0000256" key="5">
    <source>
        <dbReference type="ARBA" id="ARBA00022603"/>
    </source>
</evidence>
<dbReference type="InterPro" id="IPR010627">
    <property type="entry name" value="Prepilin_pept_A24_N"/>
</dbReference>
<feature type="domain" description="Prepilin type IV endopeptidase peptidase" evidence="20">
    <location>
        <begin position="139"/>
        <end position="248"/>
    </location>
</feature>
<keyword evidence="7 18" id="KW-0808">Transferase</keyword>
<sequence>MDYWIPLLQQQPWLFVAGTALLGLIIGSFLNVVIHRLPLIMDRDWRQECQEYCQQPVTMPDLPSPFNLAVPRSRCGHCQTPIPARHNIPVLSFLLLKGRCHHCRGPIGWRYPMVELLTGILSATLAWHFGPSLTFLALWLLTLGLIALAFIDADTMLLPDQITLPLLWAGLLFNLYGGLVPLEAAVIGAAFGYLSLWSVFQGFKLLTGKEGMGYGDFKLLALFGAWLGWQPLLLIILLSSVLGAIFGLGQMALGKLNRDHPMPFGPWIIIAGWVAILWGNDIIRWYLNRMLGL</sequence>
<evidence type="ECO:0000256" key="3">
    <source>
        <dbReference type="ARBA" id="ARBA00022475"/>
    </source>
</evidence>
<keyword evidence="5 18" id="KW-0489">Methyltransferase</keyword>
<feature type="domain" description="Prepilin peptidase A24 N-terminal" evidence="21">
    <location>
        <begin position="21"/>
        <end position="129"/>
    </location>
</feature>
<comment type="subcellular location">
    <subcellularLocation>
        <location evidence="1">Cell inner membrane</location>
        <topology evidence="1">Multi-pass membrane protein</topology>
    </subcellularLocation>
    <subcellularLocation>
        <location evidence="18">Cell membrane</location>
        <topology evidence="18">Multi-pass membrane protein</topology>
    </subcellularLocation>
</comment>
<dbReference type="InterPro" id="IPR000045">
    <property type="entry name" value="Prepilin_IV_endopep_pep"/>
</dbReference>
<dbReference type="GO" id="GO:0032259">
    <property type="term" value="P:methylation"/>
    <property type="evidence" value="ECO:0007669"/>
    <property type="project" value="UniProtKB-KW"/>
</dbReference>
<dbReference type="InterPro" id="IPR050882">
    <property type="entry name" value="Prepilin_peptidase/N-MTase"/>
</dbReference>
<dbReference type="GO" id="GO:0004190">
    <property type="term" value="F:aspartic-type endopeptidase activity"/>
    <property type="evidence" value="ECO:0007669"/>
    <property type="project" value="UniProtKB-EC"/>
</dbReference>